<dbReference type="OrthoDB" id="26719at2759"/>
<evidence type="ECO:0000313" key="5">
    <source>
        <dbReference type="EMBL" id="PFX29912.1"/>
    </source>
</evidence>
<dbReference type="SUPFAM" id="SSF49785">
    <property type="entry name" value="Galactose-binding domain-like"/>
    <property type="match status" value="1"/>
</dbReference>
<feature type="compositionally biased region" description="Polar residues" evidence="1">
    <location>
        <begin position="346"/>
        <end position="373"/>
    </location>
</feature>
<evidence type="ECO:0000256" key="3">
    <source>
        <dbReference type="SAM" id="SignalP"/>
    </source>
</evidence>
<organism evidence="5 6">
    <name type="scientific">Stylophora pistillata</name>
    <name type="common">Smooth cauliflower coral</name>
    <dbReference type="NCBI Taxonomy" id="50429"/>
    <lineage>
        <taxon>Eukaryota</taxon>
        <taxon>Metazoa</taxon>
        <taxon>Cnidaria</taxon>
        <taxon>Anthozoa</taxon>
        <taxon>Hexacorallia</taxon>
        <taxon>Scleractinia</taxon>
        <taxon>Astrocoeniina</taxon>
        <taxon>Pocilloporidae</taxon>
        <taxon>Stylophora</taxon>
    </lineage>
</organism>
<feature type="compositionally biased region" description="Polar residues" evidence="1">
    <location>
        <begin position="256"/>
        <end position="271"/>
    </location>
</feature>
<dbReference type="Gene3D" id="2.60.120.260">
    <property type="entry name" value="Galactose-binding domain-like"/>
    <property type="match status" value="1"/>
</dbReference>
<feature type="transmembrane region" description="Helical" evidence="2">
    <location>
        <begin position="213"/>
        <end position="237"/>
    </location>
</feature>
<dbReference type="CDD" id="cd00057">
    <property type="entry name" value="FA58C"/>
    <property type="match status" value="1"/>
</dbReference>
<dbReference type="InterPro" id="IPR008979">
    <property type="entry name" value="Galactose-bd-like_sf"/>
</dbReference>
<feature type="chain" id="PRO_5012767133" evidence="3">
    <location>
        <begin position="29"/>
        <end position="379"/>
    </location>
</feature>
<keyword evidence="2" id="KW-0472">Membrane</keyword>
<dbReference type="AlphaFoldDB" id="A0A2B4SN15"/>
<dbReference type="FunFam" id="2.60.120.260:FF:000016">
    <property type="entry name" value="Contactin-associated protein-like 4 isoform 1"/>
    <property type="match status" value="1"/>
</dbReference>
<keyword evidence="3" id="KW-0732">Signal</keyword>
<comment type="caution">
    <text evidence="5">The sequence shown here is derived from an EMBL/GenBank/DDBJ whole genome shotgun (WGS) entry which is preliminary data.</text>
</comment>
<accession>A0A2B4SN15</accession>
<protein>
    <submittedName>
        <fullName evidence="5">Coagulation factor VIII</fullName>
    </submittedName>
</protein>
<reference evidence="6" key="1">
    <citation type="journal article" date="2017" name="bioRxiv">
        <title>Comparative analysis of the genomes of Stylophora pistillata and Acropora digitifera provides evidence for extensive differences between species of corals.</title>
        <authorList>
            <person name="Voolstra C.R."/>
            <person name="Li Y."/>
            <person name="Liew Y.J."/>
            <person name="Baumgarten S."/>
            <person name="Zoccola D."/>
            <person name="Flot J.-F."/>
            <person name="Tambutte S."/>
            <person name="Allemand D."/>
            <person name="Aranda M."/>
        </authorList>
    </citation>
    <scope>NUCLEOTIDE SEQUENCE [LARGE SCALE GENOMIC DNA]</scope>
</reference>
<feature type="compositionally biased region" description="Polar residues" evidence="1">
    <location>
        <begin position="70"/>
        <end position="79"/>
    </location>
</feature>
<evidence type="ECO:0000313" key="6">
    <source>
        <dbReference type="Proteomes" id="UP000225706"/>
    </source>
</evidence>
<dbReference type="PANTHER" id="PTHR24543">
    <property type="entry name" value="MULTICOPPER OXIDASE-RELATED"/>
    <property type="match status" value="1"/>
</dbReference>
<dbReference type="SMART" id="SM00231">
    <property type="entry name" value="FA58C"/>
    <property type="match status" value="1"/>
</dbReference>
<dbReference type="PANTHER" id="PTHR24543:SF291">
    <property type="entry name" value="SMOKE ALARM, ISOFORM D"/>
    <property type="match status" value="1"/>
</dbReference>
<evidence type="ECO:0000256" key="1">
    <source>
        <dbReference type="SAM" id="MobiDB-lite"/>
    </source>
</evidence>
<dbReference type="PROSITE" id="PS01285">
    <property type="entry name" value="FA58C_1"/>
    <property type="match status" value="1"/>
</dbReference>
<feature type="region of interest" description="Disordered" evidence="1">
    <location>
        <begin position="54"/>
        <end position="79"/>
    </location>
</feature>
<gene>
    <name evidence="5" type="primary">F8</name>
    <name evidence="5" type="ORF">AWC38_SpisGene5276</name>
</gene>
<dbReference type="InterPro" id="IPR000421">
    <property type="entry name" value="FA58C"/>
</dbReference>
<dbReference type="Proteomes" id="UP000225706">
    <property type="component" value="Unassembled WGS sequence"/>
</dbReference>
<evidence type="ECO:0000256" key="2">
    <source>
        <dbReference type="SAM" id="Phobius"/>
    </source>
</evidence>
<evidence type="ECO:0000259" key="4">
    <source>
        <dbReference type="PROSITE" id="PS50022"/>
    </source>
</evidence>
<feature type="signal peptide" evidence="3">
    <location>
        <begin position="1"/>
        <end position="28"/>
    </location>
</feature>
<feature type="region of interest" description="Disordered" evidence="1">
    <location>
        <begin position="248"/>
        <end position="271"/>
    </location>
</feature>
<name>A0A2B4SN15_STYPI</name>
<sequence>MKSLVRYPQAIFLIYIIAFGLCTDVVHSCSCDIAKLKELGIEDGHIPDQAMTASSTLDASHGPGRGRLNQGPTGSQGTAWCAQESNTEQYLQIDLAEMSRVTHIATQGLNDPPEVVNGTNITSWVKEYTLQYSSDGETYNGYYFDKVLKIFDGNKDAGSVSCCELPYPLVVRYIRFKPVSWEKKICLRVGVFGKGNVTAQTIITKNVIAIRHYWWWPFLWVLIIMLFFLIFLAFFFYRRIRKQPALKPRPTKAEKSTSLYTNPFTPQSKSQRNGTLTIEMADIMDTQEDGAYEEAEDEVQEVVAHFTDDGFDNKHGVTHFSVADEDEAELPPIIQDQARNVPSRGASMSSQNQPIRGTSVSSQNRRNTAQSQHLYEAIG</sequence>
<proteinExistence type="predicted"/>
<keyword evidence="2" id="KW-0812">Transmembrane</keyword>
<feature type="region of interest" description="Disordered" evidence="1">
    <location>
        <begin position="338"/>
        <end position="379"/>
    </location>
</feature>
<dbReference type="Pfam" id="PF00754">
    <property type="entry name" value="F5_F8_type_C"/>
    <property type="match status" value="1"/>
</dbReference>
<dbReference type="EMBL" id="LSMT01000058">
    <property type="protein sequence ID" value="PFX29912.1"/>
    <property type="molecule type" value="Genomic_DNA"/>
</dbReference>
<keyword evidence="2" id="KW-1133">Transmembrane helix</keyword>
<dbReference type="PROSITE" id="PS50022">
    <property type="entry name" value="FA58C_3"/>
    <property type="match status" value="1"/>
</dbReference>
<keyword evidence="6" id="KW-1185">Reference proteome</keyword>
<feature type="domain" description="F5/8 type C" evidence="4">
    <location>
        <begin position="34"/>
        <end position="194"/>
    </location>
</feature>